<dbReference type="OrthoDB" id="5407715at2759"/>
<dbReference type="CDD" id="cd05188">
    <property type="entry name" value="MDR"/>
    <property type="match status" value="1"/>
</dbReference>
<dbReference type="EMBL" id="LSBJ02000004">
    <property type="protein sequence ID" value="OAQ65783.1"/>
    <property type="molecule type" value="Genomic_DNA"/>
</dbReference>
<dbReference type="SUPFAM" id="SSF51735">
    <property type="entry name" value="NAD(P)-binding Rossmann-fold domains"/>
    <property type="match status" value="1"/>
</dbReference>
<dbReference type="Gene3D" id="3.90.180.10">
    <property type="entry name" value="Medium-chain alcohol dehydrogenases, catalytic domain"/>
    <property type="match status" value="1"/>
</dbReference>
<dbReference type="GeneID" id="28850288"/>
<organism evidence="3 4">
    <name type="scientific">Pochonia chlamydosporia 170</name>
    <dbReference type="NCBI Taxonomy" id="1380566"/>
    <lineage>
        <taxon>Eukaryota</taxon>
        <taxon>Fungi</taxon>
        <taxon>Dikarya</taxon>
        <taxon>Ascomycota</taxon>
        <taxon>Pezizomycotina</taxon>
        <taxon>Sordariomycetes</taxon>
        <taxon>Hypocreomycetidae</taxon>
        <taxon>Hypocreales</taxon>
        <taxon>Clavicipitaceae</taxon>
        <taxon>Pochonia</taxon>
    </lineage>
</organism>
<proteinExistence type="predicted"/>
<dbReference type="InterPro" id="IPR011032">
    <property type="entry name" value="GroES-like_sf"/>
</dbReference>
<comment type="caution">
    <text evidence="3">The sequence shown here is derived from an EMBL/GenBank/DDBJ whole genome shotgun (WGS) entry which is preliminary data.</text>
</comment>
<dbReference type="KEGG" id="pchm:VFPPC_07438"/>
<accession>A0A179FL66</accession>
<name>A0A179FL66_METCM</name>
<evidence type="ECO:0000259" key="1">
    <source>
        <dbReference type="Pfam" id="PF00107"/>
    </source>
</evidence>
<protein>
    <submittedName>
        <fullName evidence="3">Isopropanol dehydrogenase</fullName>
    </submittedName>
</protein>
<keyword evidence="4" id="KW-1185">Reference proteome</keyword>
<dbReference type="InterPro" id="IPR036291">
    <property type="entry name" value="NAD(P)-bd_dom_sf"/>
</dbReference>
<feature type="domain" description="Alcohol dehydrogenase-like N-terminal" evidence="2">
    <location>
        <begin position="29"/>
        <end position="137"/>
    </location>
</feature>
<evidence type="ECO:0000259" key="2">
    <source>
        <dbReference type="Pfam" id="PF08240"/>
    </source>
</evidence>
<dbReference type="Proteomes" id="UP000078397">
    <property type="component" value="Unassembled WGS sequence"/>
</dbReference>
<dbReference type="PANTHER" id="PTHR43677:SF4">
    <property type="entry name" value="QUINONE OXIDOREDUCTASE-LIKE PROTEIN 2"/>
    <property type="match status" value="1"/>
</dbReference>
<feature type="domain" description="Alcohol dehydrogenase-like C-terminal" evidence="1">
    <location>
        <begin position="187"/>
        <end position="320"/>
    </location>
</feature>
<dbReference type="InterPro" id="IPR013154">
    <property type="entry name" value="ADH-like_N"/>
</dbReference>
<dbReference type="AlphaFoldDB" id="A0A179FL66"/>
<evidence type="ECO:0000313" key="4">
    <source>
        <dbReference type="Proteomes" id="UP000078397"/>
    </source>
</evidence>
<gene>
    <name evidence="3" type="ORF">VFPPC_07438</name>
</gene>
<dbReference type="STRING" id="1380566.A0A179FL66"/>
<sequence>MATYKAAVLSSLDKPLELSERPIPTAVQGSVVVKVLATYVLPYLKAVLEGKIPYAISLPIVPCASAIARVHSVGKDATVLKPGQLVLCDMTIRARDEPSNVVLQGLHAGATLDLMAQWSDGSFAEYATFPMESVFALDEARLCGDLGYTVEDLCLVPICNVPFGGLATIDVQPGETVIIAPATGKFGGAAVLTALAMGARVIAAGRTAEKLKNLEESFKSIGRLQTVVLSGDSEQDANAIRQLAGPAGVDCYVDFSPAGAAASTHVKTCLSVLRPHGRAVFNGGSMGDVSISYLDLMLRSLRLYGRYMYERSHTVRLIKMVEAGLLPLGEKVGVSTVGKFNMSQVHDALELAEREPGWGRQVLLLP</sequence>
<dbReference type="RefSeq" id="XP_018142870.1">
    <property type="nucleotide sequence ID" value="XM_018286294.1"/>
</dbReference>
<evidence type="ECO:0000313" key="3">
    <source>
        <dbReference type="EMBL" id="OAQ65783.1"/>
    </source>
</evidence>
<dbReference type="Pfam" id="PF00107">
    <property type="entry name" value="ADH_zinc_N"/>
    <property type="match status" value="1"/>
</dbReference>
<dbReference type="InterPro" id="IPR013149">
    <property type="entry name" value="ADH-like_C"/>
</dbReference>
<dbReference type="Pfam" id="PF08240">
    <property type="entry name" value="ADH_N"/>
    <property type="match status" value="1"/>
</dbReference>
<reference evidence="3 4" key="1">
    <citation type="journal article" date="2016" name="PLoS Pathog.">
        <title>Biosynthesis of antibiotic leucinostatins in bio-control fungus Purpureocillium lilacinum and their inhibition on phytophthora revealed by genome mining.</title>
        <authorList>
            <person name="Wang G."/>
            <person name="Liu Z."/>
            <person name="Lin R."/>
            <person name="Li E."/>
            <person name="Mao Z."/>
            <person name="Ling J."/>
            <person name="Yang Y."/>
            <person name="Yin W.B."/>
            <person name="Xie B."/>
        </authorList>
    </citation>
    <scope>NUCLEOTIDE SEQUENCE [LARGE SCALE GENOMIC DNA]</scope>
    <source>
        <strain evidence="3">170</strain>
    </source>
</reference>
<dbReference type="InterPro" id="IPR051397">
    <property type="entry name" value="Zn-ADH-like_protein"/>
</dbReference>
<dbReference type="SUPFAM" id="SSF50129">
    <property type="entry name" value="GroES-like"/>
    <property type="match status" value="1"/>
</dbReference>
<dbReference type="Gene3D" id="3.40.50.720">
    <property type="entry name" value="NAD(P)-binding Rossmann-like Domain"/>
    <property type="match status" value="1"/>
</dbReference>
<dbReference type="GO" id="GO:0016491">
    <property type="term" value="F:oxidoreductase activity"/>
    <property type="evidence" value="ECO:0007669"/>
    <property type="project" value="TreeGrafter"/>
</dbReference>
<dbReference type="PANTHER" id="PTHR43677">
    <property type="entry name" value="SHORT-CHAIN DEHYDROGENASE/REDUCTASE"/>
    <property type="match status" value="1"/>
</dbReference>
<dbReference type="GO" id="GO:0005739">
    <property type="term" value="C:mitochondrion"/>
    <property type="evidence" value="ECO:0007669"/>
    <property type="project" value="TreeGrafter"/>
</dbReference>